<dbReference type="EMBL" id="SGPL01001190">
    <property type="protein sequence ID" value="THH04254.1"/>
    <property type="molecule type" value="Genomic_DNA"/>
</dbReference>
<evidence type="ECO:0008006" key="6">
    <source>
        <dbReference type="Google" id="ProtNLM"/>
    </source>
</evidence>
<dbReference type="PROSITE" id="PS50994">
    <property type="entry name" value="INTEGRASE"/>
    <property type="match status" value="1"/>
</dbReference>
<dbReference type="InterPro" id="IPR012337">
    <property type="entry name" value="RNaseH-like_sf"/>
</dbReference>
<dbReference type="InterPro" id="IPR050951">
    <property type="entry name" value="Retrovirus_Pol_polyprotein"/>
</dbReference>
<dbReference type="PANTHER" id="PTHR37984:SF15">
    <property type="entry name" value="INTEGRASE CATALYTIC DOMAIN-CONTAINING PROTEIN"/>
    <property type="match status" value="1"/>
</dbReference>
<dbReference type="OrthoDB" id="2273864at2759"/>
<dbReference type="Gene3D" id="3.30.420.10">
    <property type="entry name" value="Ribonuclease H-like superfamily/Ribonuclease H"/>
    <property type="match status" value="1"/>
</dbReference>
<dbReference type="Proteomes" id="UP000310158">
    <property type="component" value="Unassembled WGS sequence"/>
</dbReference>
<keyword evidence="5" id="KW-1185">Reference proteome</keyword>
<sequence>MLKFWQELTKLLGIQTRASTAYHPQSDGLTERTNQTLEIYLHAYCSYQQDDWVDYLPLGEFAFNNLINTSTNKAAFEVNFGFTPEFEPHITERHTVPAAADLTSRLDTIHTELHAELQHAQDLQATYHNKKSLPDPEFLPGQMVWLLHRNISTTRPSLKLNHRRLGPYCIIRKVGSAAYLLQLPSYLSHLHPVFHVSLLERYADPSDFHPHASPTPFDLSDNTSPSIHLLLDCRKIGHRFEYLARWNDRDASENAWIPLSDIPTTLNKLIEHFHRHHPRAPRPHIMEINKDYHSILQDSTDINSPHTPPPIIDESLLTRASVPTQVVRPLSPITQRVNLQREYFAPMSTTLRSGCISHPPSQPDASISP</sequence>
<name>A0A4S4KZD0_9AGAM</name>
<reference evidence="4 5" key="1">
    <citation type="submission" date="2019-02" db="EMBL/GenBank/DDBJ databases">
        <title>Genome sequencing of the rare red list fungi Bondarzewia mesenterica.</title>
        <authorList>
            <person name="Buettner E."/>
            <person name="Kellner H."/>
        </authorList>
    </citation>
    <scope>NUCLEOTIDE SEQUENCE [LARGE SCALE GENOMIC DNA]</scope>
    <source>
        <strain evidence="4 5">DSM 108281</strain>
    </source>
</reference>
<dbReference type="AlphaFoldDB" id="A0A4S4KZD0"/>
<evidence type="ECO:0000313" key="5">
    <source>
        <dbReference type="Proteomes" id="UP000310158"/>
    </source>
</evidence>
<protein>
    <recommendedName>
        <fullName evidence="6">Chromo domain-containing protein</fullName>
    </recommendedName>
</protein>
<accession>A0A4S4KZD0</accession>
<dbReference type="InterPro" id="IPR016197">
    <property type="entry name" value="Chromo-like_dom_sf"/>
</dbReference>
<dbReference type="GO" id="GO:0003723">
    <property type="term" value="F:RNA binding"/>
    <property type="evidence" value="ECO:0007669"/>
    <property type="project" value="UniProtKB-KW"/>
</dbReference>
<evidence type="ECO:0000259" key="2">
    <source>
        <dbReference type="PROSITE" id="PS50013"/>
    </source>
</evidence>
<dbReference type="CDD" id="cd00024">
    <property type="entry name" value="CD_CSD"/>
    <property type="match status" value="1"/>
</dbReference>
<dbReference type="PANTHER" id="PTHR37984">
    <property type="entry name" value="PROTEIN CBG26694"/>
    <property type="match status" value="1"/>
</dbReference>
<keyword evidence="1" id="KW-0694">RNA-binding</keyword>
<dbReference type="InterPro" id="IPR000953">
    <property type="entry name" value="Chromo/chromo_shadow_dom"/>
</dbReference>
<dbReference type="InterPro" id="IPR001584">
    <property type="entry name" value="Integrase_cat-core"/>
</dbReference>
<dbReference type="GO" id="GO:0015074">
    <property type="term" value="P:DNA integration"/>
    <property type="evidence" value="ECO:0007669"/>
    <property type="project" value="InterPro"/>
</dbReference>
<dbReference type="PROSITE" id="PS50013">
    <property type="entry name" value="CHROMO_2"/>
    <property type="match status" value="1"/>
</dbReference>
<comment type="caution">
    <text evidence="4">The sequence shown here is derived from an EMBL/GenBank/DDBJ whole genome shotgun (WGS) entry which is preliminary data.</text>
</comment>
<dbReference type="InterPro" id="IPR036397">
    <property type="entry name" value="RNaseH_sf"/>
</dbReference>
<gene>
    <name evidence="4" type="ORF">EW146_g10223</name>
</gene>
<dbReference type="Gene3D" id="2.40.50.40">
    <property type="match status" value="1"/>
</dbReference>
<feature type="domain" description="Integrase catalytic" evidence="3">
    <location>
        <begin position="1"/>
        <end position="92"/>
    </location>
</feature>
<evidence type="ECO:0000256" key="1">
    <source>
        <dbReference type="ARBA" id="ARBA00022884"/>
    </source>
</evidence>
<evidence type="ECO:0000313" key="4">
    <source>
        <dbReference type="EMBL" id="THH04254.1"/>
    </source>
</evidence>
<dbReference type="GO" id="GO:0005634">
    <property type="term" value="C:nucleus"/>
    <property type="evidence" value="ECO:0007669"/>
    <property type="project" value="UniProtKB-ARBA"/>
</dbReference>
<dbReference type="SUPFAM" id="SSF53098">
    <property type="entry name" value="Ribonuclease H-like"/>
    <property type="match status" value="1"/>
</dbReference>
<proteinExistence type="predicted"/>
<organism evidence="4 5">
    <name type="scientific">Bondarzewia mesenterica</name>
    <dbReference type="NCBI Taxonomy" id="1095465"/>
    <lineage>
        <taxon>Eukaryota</taxon>
        <taxon>Fungi</taxon>
        <taxon>Dikarya</taxon>
        <taxon>Basidiomycota</taxon>
        <taxon>Agaricomycotina</taxon>
        <taxon>Agaricomycetes</taxon>
        <taxon>Russulales</taxon>
        <taxon>Bondarzewiaceae</taxon>
        <taxon>Bondarzewia</taxon>
    </lineage>
</organism>
<feature type="domain" description="Chromo" evidence="2">
    <location>
        <begin position="225"/>
        <end position="285"/>
    </location>
</feature>
<dbReference type="InterPro" id="IPR056924">
    <property type="entry name" value="SH3_Tf2-1"/>
</dbReference>
<dbReference type="Pfam" id="PF24626">
    <property type="entry name" value="SH3_Tf2-1"/>
    <property type="match status" value="1"/>
</dbReference>
<dbReference type="SUPFAM" id="SSF54160">
    <property type="entry name" value="Chromo domain-like"/>
    <property type="match status" value="1"/>
</dbReference>
<evidence type="ECO:0000259" key="3">
    <source>
        <dbReference type="PROSITE" id="PS50994"/>
    </source>
</evidence>
<dbReference type="GO" id="GO:0006338">
    <property type="term" value="P:chromatin remodeling"/>
    <property type="evidence" value="ECO:0007669"/>
    <property type="project" value="UniProtKB-ARBA"/>
</dbReference>